<dbReference type="GO" id="GO:0004622">
    <property type="term" value="F:phosphatidylcholine lysophospholipase activity"/>
    <property type="evidence" value="ECO:0007669"/>
    <property type="project" value="UniProtKB-ARBA"/>
</dbReference>
<dbReference type="Proteomes" id="UP000183208">
    <property type="component" value="Unassembled WGS sequence"/>
</dbReference>
<evidence type="ECO:0000313" key="12">
    <source>
        <dbReference type="EMBL" id="SED14739.1"/>
    </source>
</evidence>
<dbReference type="InterPro" id="IPR016035">
    <property type="entry name" value="Acyl_Trfase/lysoPLipase"/>
</dbReference>
<evidence type="ECO:0000256" key="6">
    <source>
        <dbReference type="ARBA" id="ARBA00022989"/>
    </source>
</evidence>
<keyword evidence="4 9" id="KW-0378">Hydrolase</keyword>
<evidence type="ECO:0000259" key="11">
    <source>
        <dbReference type="PROSITE" id="PS51635"/>
    </source>
</evidence>
<keyword evidence="3" id="KW-0812">Transmembrane</keyword>
<evidence type="ECO:0000256" key="8">
    <source>
        <dbReference type="ARBA" id="ARBA00023136"/>
    </source>
</evidence>
<dbReference type="PANTHER" id="PTHR14226">
    <property type="entry name" value="NEUROPATHY TARGET ESTERASE/SWISS CHEESE D.MELANOGASTER"/>
    <property type="match status" value="1"/>
</dbReference>
<dbReference type="EMBL" id="FNTI01000001">
    <property type="protein sequence ID" value="SED14739.1"/>
    <property type="molecule type" value="Genomic_DNA"/>
</dbReference>
<dbReference type="InterPro" id="IPR050301">
    <property type="entry name" value="NTE"/>
</dbReference>
<name>A0A1M6YPG1_9BRAD</name>
<evidence type="ECO:0000313" key="13">
    <source>
        <dbReference type="Proteomes" id="UP000183208"/>
    </source>
</evidence>
<feature type="short sequence motif" description="GXGXXG" evidence="9">
    <location>
        <begin position="373"/>
        <end position="378"/>
    </location>
</feature>
<dbReference type="CDD" id="cd07205">
    <property type="entry name" value="Pat_PNPLA6_PNPLA7_NTE1_like"/>
    <property type="match status" value="1"/>
</dbReference>
<evidence type="ECO:0000256" key="4">
    <source>
        <dbReference type="ARBA" id="ARBA00022801"/>
    </source>
</evidence>
<feature type="active site" description="Proton acceptor" evidence="9">
    <location>
        <position position="518"/>
    </location>
</feature>
<evidence type="ECO:0000259" key="10">
    <source>
        <dbReference type="PROSITE" id="PS50042"/>
    </source>
</evidence>
<dbReference type="Pfam" id="PF01734">
    <property type="entry name" value="Patatin"/>
    <property type="match status" value="1"/>
</dbReference>
<dbReference type="SUPFAM" id="SSF51206">
    <property type="entry name" value="cAMP-binding domain-like"/>
    <property type="match status" value="1"/>
</dbReference>
<comment type="subcellular location">
    <subcellularLocation>
        <location evidence="1">Membrane</location>
    </subcellularLocation>
</comment>
<dbReference type="Gene3D" id="2.60.120.10">
    <property type="entry name" value="Jelly Rolls"/>
    <property type="match status" value="1"/>
</dbReference>
<dbReference type="InterPro" id="IPR018490">
    <property type="entry name" value="cNMP-bd_dom_sf"/>
</dbReference>
<dbReference type="CDD" id="cd00038">
    <property type="entry name" value="CAP_ED"/>
    <property type="match status" value="1"/>
</dbReference>
<feature type="domain" description="Cyclic nucleotide-binding" evidence="10">
    <location>
        <begin position="65"/>
        <end position="182"/>
    </location>
</feature>
<feature type="short sequence motif" description="GXSXG" evidence="9">
    <location>
        <begin position="400"/>
        <end position="404"/>
    </location>
</feature>
<gene>
    <name evidence="12" type="ORF">SAMN05444171_3268</name>
</gene>
<evidence type="ECO:0000256" key="7">
    <source>
        <dbReference type="ARBA" id="ARBA00023098"/>
    </source>
</evidence>
<dbReference type="PROSITE" id="PS51635">
    <property type="entry name" value="PNPLA"/>
    <property type="match status" value="1"/>
</dbReference>
<dbReference type="Pfam" id="PF00027">
    <property type="entry name" value="cNMP_binding"/>
    <property type="match status" value="1"/>
</dbReference>
<sequence length="678" mass="73438">MVFRDPCCTASIRCIAAADWRTAPFTARGGGRPALTSGRTIELVSPMSGATATFAWGNVSEDFALFRTLSSEQRLKALNAMVRLDLVRGQMLVAQGGPSDSLFMVLHGALAVCRNGDIEPIAELRAGEIVGEIGFFANVPRTANVIAIRDTSVLALTRAAYQELAKDAPAIVEVLLGALARRFAKETARLTPPRASPRARTVALIDGGREPLPSAFDRRMRDGLAATDAEIVDPARVYAMFPGRALDAPEVTDWLNKLEHAAPLVVYLGAREASAWARKAIRQADIVVFACRGDAPAGALTDVEAFACEVHPLSARRLVRVHDRRSSQVSGTAAWLARLPSFMHHHVALEDQVDIDSLIRFLSGRAIGFVAAGGGSFGTAHVGIYKAFRELGVMFDIFVGTSVGSAMVAGFAKNFEAEDLERGTHDIFVRSRSFRRPTWPRYALLDHKAFDRALADQYGRDCRIEDCWRPFAAVATNLSTHNLELIRSGLLWQAVRASSAIPGLLPPFYTAEGAMLVDGCLIDNVPLAPMHQLKSGPNLVVHFGEPAAEMFDVAYEALPGRIELFAAMLMPFRKKILPAAPSAVNVLWRSLVAHQRYDTLPTAPLDMVMRPPCPPGIDVTDFDRHTEIFRASYLWARQAIVALEAEGNAAVAAILAAGKPATKRPRPPVELAGNALSS</sequence>
<comment type="similarity">
    <text evidence="2">Belongs to the NTE family.</text>
</comment>
<dbReference type="SUPFAM" id="SSF52151">
    <property type="entry name" value="FabD/lysophospholipase-like"/>
    <property type="match status" value="1"/>
</dbReference>
<keyword evidence="5 9" id="KW-0442">Lipid degradation</keyword>
<dbReference type="InterPro" id="IPR056556">
    <property type="entry name" value="NTE1_P-loop_dom"/>
</dbReference>
<dbReference type="InterPro" id="IPR002641">
    <property type="entry name" value="PNPLA_dom"/>
</dbReference>
<dbReference type="Gene3D" id="3.40.1090.10">
    <property type="entry name" value="Cytosolic phospholipase A2 catalytic domain"/>
    <property type="match status" value="2"/>
</dbReference>
<dbReference type="GO" id="GO:0016042">
    <property type="term" value="P:lipid catabolic process"/>
    <property type="evidence" value="ECO:0007669"/>
    <property type="project" value="UniProtKB-UniRule"/>
</dbReference>
<feature type="domain" description="PNPLA" evidence="11">
    <location>
        <begin position="369"/>
        <end position="531"/>
    </location>
</feature>
<dbReference type="InterPro" id="IPR000595">
    <property type="entry name" value="cNMP-bd_dom"/>
</dbReference>
<evidence type="ECO:0000256" key="3">
    <source>
        <dbReference type="ARBA" id="ARBA00022692"/>
    </source>
</evidence>
<keyword evidence="6" id="KW-1133">Transmembrane helix</keyword>
<dbReference type="PROSITE" id="PS50042">
    <property type="entry name" value="CNMP_BINDING_3"/>
    <property type="match status" value="1"/>
</dbReference>
<dbReference type="Pfam" id="PF24179">
    <property type="entry name" value="NTE_Ploop"/>
    <property type="match status" value="1"/>
</dbReference>
<dbReference type="PANTHER" id="PTHR14226:SF29">
    <property type="entry name" value="NEUROPATHY TARGET ESTERASE SWS"/>
    <property type="match status" value="1"/>
</dbReference>
<comment type="caution">
    <text evidence="9">Lacks conserved residue(s) required for the propagation of feature annotation.</text>
</comment>
<evidence type="ECO:0000256" key="1">
    <source>
        <dbReference type="ARBA" id="ARBA00004370"/>
    </source>
</evidence>
<dbReference type="InterPro" id="IPR014710">
    <property type="entry name" value="RmlC-like_jellyroll"/>
</dbReference>
<dbReference type="SMART" id="SM00100">
    <property type="entry name" value="cNMP"/>
    <property type="match status" value="1"/>
</dbReference>
<organism evidence="12 13">
    <name type="scientific">Bradyrhizobium lablabi</name>
    <dbReference type="NCBI Taxonomy" id="722472"/>
    <lineage>
        <taxon>Bacteria</taxon>
        <taxon>Pseudomonadati</taxon>
        <taxon>Pseudomonadota</taxon>
        <taxon>Alphaproteobacteria</taxon>
        <taxon>Hyphomicrobiales</taxon>
        <taxon>Nitrobacteraceae</taxon>
        <taxon>Bradyrhizobium</taxon>
    </lineage>
</organism>
<protein>
    <submittedName>
        <fullName evidence="12">NTE family protein</fullName>
    </submittedName>
</protein>
<keyword evidence="7 9" id="KW-0443">Lipid metabolism</keyword>
<keyword evidence="8" id="KW-0472">Membrane</keyword>
<evidence type="ECO:0000256" key="2">
    <source>
        <dbReference type="ARBA" id="ARBA00006636"/>
    </source>
</evidence>
<reference evidence="12 13" key="1">
    <citation type="submission" date="2016-10" db="EMBL/GenBank/DDBJ databases">
        <authorList>
            <person name="de Groot N.N."/>
        </authorList>
    </citation>
    <scope>NUCLEOTIDE SEQUENCE [LARGE SCALE GENOMIC DNA]</scope>
    <source>
        <strain evidence="12 13">GAS522</strain>
    </source>
</reference>
<proteinExistence type="inferred from homology"/>
<evidence type="ECO:0000256" key="5">
    <source>
        <dbReference type="ARBA" id="ARBA00022963"/>
    </source>
</evidence>
<dbReference type="GO" id="GO:0016020">
    <property type="term" value="C:membrane"/>
    <property type="evidence" value="ECO:0007669"/>
    <property type="project" value="UniProtKB-SubCell"/>
</dbReference>
<feature type="active site" description="Nucleophile" evidence="9">
    <location>
        <position position="402"/>
    </location>
</feature>
<accession>A0A1M6YPG1</accession>
<dbReference type="AlphaFoldDB" id="A0A1M6YPG1"/>
<evidence type="ECO:0000256" key="9">
    <source>
        <dbReference type="PROSITE-ProRule" id="PRU01161"/>
    </source>
</evidence>